<evidence type="ECO:0000313" key="1">
    <source>
        <dbReference type="EMBL" id="ODH27887.1"/>
    </source>
</evidence>
<gene>
    <name evidence="1" type="ORF">ACO22_04056</name>
</gene>
<comment type="caution">
    <text evidence="1">The sequence shown here is derived from an EMBL/GenBank/DDBJ whole genome shotgun (WGS) entry which is preliminary data.</text>
</comment>
<proteinExistence type="predicted"/>
<accession>A0A1D2JE71</accession>
<dbReference type="Proteomes" id="UP000242814">
    <property type="component" value="Unassembled WGS sequence"/>
</dbReference>
<name>A0A1D2JE71_PARBR</name>
<dbReference type="VEuPathDB" id="FungiDB:PADG_11984"/>
<reference evidence="1 2" key="1">
    <citation type="submission" date="2016-06" db="EMBL/GenBank/DDBJ databases">
        <authorList>
            <person name="Kjaerup R.B."/>
            <person name="Dalgaard T.S."/>
            <person name="Juul-Madsen H.R."/>
        </authorList>
    </citation>
    <scope>NUCLEOTIDE SEQUENCE [LARGE SCALE GENOMIC DNA]</scope>
    <source>
        <strain evidence="1 2">Pb300</strain>
    </source>
</reference>
<evidence type="ECO:0000313" key="2">
    <source>
        <dbReference type="Proteomes" id="UP000242814"/>
    </source>
</evidence>
<organism evidence="1 2">
    <name type="scientific">Paracoccidioides brasiliensis</name>
    <dbReference type="NCBI Taxonomy" id="121759"/>
    <lineage>
        <taxon>Eukaryota</taxon>
        <taxon>Fungi</taxon>
        <taxon>Dikarya</taxon>
        <taxon>Ascomycota</taxon>
        <taxon>Pezizomycotina</taxon>
        <taxon>Eurotiomycetes</taxon>
        <taxon>Eurotiomycetidae</taxon>
        <taxon>Onygenales</taxon>
        <taxon>Ajellomycetaceae</taxon>
        <taxon>Paracoccidioides</taxon>
    </lineage>
</organism>
<dbReference type="EMBL" id="LZYO01000154">
    <property type="protein sequence ID" value="ODH27887.1"/>
    <property type="molecule type" value="Genomic_DNA"/>
</dbReference>
<sequence length="102" mass="11321">MARWRAESFANVFEVVFDQGNDRMSSALTVFVLAKAAVYVTSRVAGQRNDNNNSSNPWSSGRAQRAARSDSCRLTIHPGIDFVYRGWLSWAYITSKGSSPCP</sequence>
<protein>
    <submittedName>
        <fullName evidence="1">Uncharacterized protein</fullName>
    </submittedName>
</protein>
<dbReference type="AlphaFoldDB" id="A0A1D2JE71"/>